<keyword evidence="1" id="KW-0597">Phosphoprotein</keyword>
<dbReference type="SMART" id="SM00448">
    <property type="entry name" value="REC"/>
    <property type="match status" value="1"/>
</dbReference>
<dbReference type="Gene3D" id="2.40.50.1020">
    <property type="entry name" value="LytTr DNA-binding domain"/>
    <property type="match status" value="1"/>
</dbReference>
<sequence length="253" mass="28621">MKLVIIEDEKVTARDLAQTIEQLFPEAQIEKILTTVKESISYFNEGCYADLIFSDIQLGDGLSFEIFSRLEIDVPVIFCTAFDEYALRAFKANGIDYILKPFTTEAVAAAINKYLAFTGRTAGNALSYKTLEQLFVSKKAVDSGAVLVYQKDKILPIAINNIAFFYLKNGVVNLTTFDKQVYLINKNMEELGKLTEPLFFRANRQFLVNRKAVLDASGYLSRKLSVTLSIPTQETITISKEKMSQFLDWLKQL</sequence>
<dbReference type="RefSeq" id="WP_089831789.1">
    <property type="nucleotide sequence ID" value="NZ_FNBN01000002.1"/>
</dbReference>
<dbReference type="InterPro" id="IPR046947">
    <property type="entry name" value="LytR-like"/>
</dbReference>
<feature type="modified residue" description="4-aspartylphosphate" evidence="1">
    <location>
        <position position="55"/>
    </location>
</feature>
<feature type="domain" description="HTH LytTR-type" evidence="3">
    <location>
        <begin position="147"/>
        <end position="213"/>
    </location>
</feature>
<evidence type="ECO:0000256" key="1">
    <source>
        <dbReference type="PROSITE-ProRule" id="PRU00169"/>
    </source>
</evidence>
<dbReference type="Pfam" id="PF00072">
    <property type="entry name" value="Response_reg"/>
    <property type="match status" value="1"/>
</dbReference>
<dbReference type="PANTHER" id="PTHR37299:SF1">
    <property type="entry name" value="STAGE 0 SPORULATION PROTEIN A HOMOLOG"/>
    <property type="match status" value="1"/>
</dbReference>
<dbReference type="SMART" id="SM00850">
    <property type="entry name" value="LytTR"/>
    <property type="match status" value="1"/>
</dbReference>
<dbReference type="AlphaFoldDB" id="A0A1G7P0N3"/>
<feature type="domain" description="Response regulatory" evidence="2">
    <location>
        <begin position="2"/>
        <end position="115"/>
    </location>
</feature>
<dbReference type="GO" id="GO:0003677">
    <property type="term" value="F:DNA binding"/>
    <property type="evidence" value="ECO:0007669"/>
    <property type="project" value="UniProtKB-KW"/>
</dbReference>
<dbReference type="Gene3D" id="3.40.50.2300">
    <property type="match status" value="1"/>
</dbReference>
<proteinExistence type="predicted"/>
<dbReference type="GO" id="GO:0000156">
    <property type="term" value="F:phosphorelay response regulator activity"/>
    <property type="evidence" value="ECO:0007669"/>
    <property type="project" value="InterPro"/>
</dbReference>
<dbReference type="PROSITE" id="PS50110">
    <property type="entry name" value="RESPONSE_REGULATORY"/>
    <property type="match status" value="1"/>
</dbReference>
<dbReference type="Proteomes" id="UP000199045">
    <property type="component" value="Unassembled WGS sequence"/>
</dbReference>
<evidence type="ECO:0000259" key="3">
    <source>
        <dbReference type="PROSITE" id="PS50930"/>
    </source>
</evidence>
<protein>
    <submittedName>
        <fullName evidence="4">DNA-binding response regulator, LytR/AlgR family</fullName>
    </submittedName>
</protein>
<name>A0A1G7P0N3_CHIFI</name>
<dbReference type="EMBL" id="FNBN01000002">
    <property type="protein sequence ID" value="SDF78990.1"/>
    <property type="molecule type" value="Genomic_DNA"/>
</dbReference>
<dbReference type="PROSITE" id="PS50930">
    <property type="entry name" value="HTH_LYTTR"/>
    <property type="match status" value="1"/>
</dbReference>
<organism evidence="4 5">
    <name type="scientific">Chitinophaga filiformis</name>
    <name type="common">Myxococcus filiformis</name>
    <name type="synonym">Flexibacter filiformis</name>
    <dbReference type="NCBI Taxonomy" id="104663"/>
    <lineage>
        <taxon>Bacteria</taxon>
        <taxon>Pseudomonadati</taxon>
        <taxon>Bacteroidota</taxon>
        <taxon>Chitinophagia</taxon>
        <taxon>Chitinophagales</taxon>
        <taxon>Chitinophagaceae</taxon>
        <taxon>Chitinophaga</taxon>
    </lineage>
</organism>
<dbReference type="STRING" id="104663.SAMN04488121_102992"/>
<dbReference type="SUPFAM" id="SSF52172">
    <property type="entry name" value="CheY-like"/>
    <property type="match status" value="1"/>
</dbReference>
<evidence type="ECO:0000313" key="5">
    <source>
        <dbReference type="Proteomes" id="UP000199045"/>
    </source>
</evidence>
<keyword evidence="4" id="KW-0238">DNA-binding</keyword>
<dbReference type="InterPro" id="IPR011006">
    <property type="entry name" value="CheY-like_superfamily"/>
</dbReference>
<reference evidence="4 5" key="1">
    <citation type="submission" date="2016-10" db="EMBL/GenBank/DDBJ databases">
        <authorList>
            <person name="de Groot N.N."/>
        </authorList>
    </citation>
    <scope>NUCLEOTIDE SEQUENCE [LARGE SCALE GENOMIC DNA]</scope>
    <source>
        <strain evidence="4 5">DSM 527</strain>
    </source>
</reference>
<gene>
    <name evidence="4" type="ORF">SAMN04488121_102992</name>
</gene>
<dbReference type="OrthoDB" id="9787344at2"/>
<accession>A0A1G7P0N3</accession>
<dbReference type="Pfam" id="PF04397">
    <property type="entry name" value="LytTR"/>
    <property type="match status" value="1"/>
</dbReference>
<dbReference type="InterPro" id="IPR001789">
    <property type="entry name" value="Sig_transdc_resp-reg_receiver"/>
</dbReference>
<dbReference type="InterPro" id="IPR007492">
    <property type="entry name" value="LytTR_DNA-bd_dom"/>
</dbReference>
<dbReference type="PANTHER" id="PTHR37299">
    <property type="entry name" value="TRANSCRIPTIONAL REGULATOR-RELATED"/>
    <property type="match status" value="1"/>
</dbReference>
<evidence type="ECO:0000313" key="4">
    <source>
        <dbReference type="EMBL" id="SDF78990.1"/>
    </source>
</evidence>
<evidence type="ECO:0000259" key="2">
    <source>
        <dbReference type="PROSITE" id="PS50110"/>
    </source>
</evidence>